<reference evidence="2" key="1">
    <citation type="submission" date="2020-05" db="EMBL/GenBank/DDBJ databases">
        <title>WGS assembly of Panicum virgatum.</title>
        <authorList>
            <person name="Lovell J.T."/>
            <person name="Jenkins J."/>
            <person name="Shu S."/>
            <person name="Juenger T.E."/>
            <person name="Schmutz J."/>
        </authorList>
    </citation>
    <scope>NUCLEOTIDE SEQUENCE</scope>
    <source>
        <strain evidence="2">AP13</strain>
    </source>
</reference>
<evidence type="ECO:0000256" key="1">
    <source>
        <dbReference type="SAM" id="MobiDB-lite"/>
    </source>
</evidence>
<dbReference type="PANTHER" id="PTHR35506">
    <property type="entry name" value="OS02G0135600 PROTEIN"/>
    <property type="match status" value="1"/>
</dbReference>
<name>A0A8T0WYR9_PANVG</name>
<dbReference type="EMBL" id="CM029038">
    <property type="protein sequence ID" value="KAG2648369.1"/>
    <property type="molecule type" value="Genomic_DNA"/>
</dbReference>
<evidence type="ECO:0000313" key="3">
    <source>
        <dbReference type="Proteomes" id="UP000823388"/>
    </source>
</evidence>
<dbReference type="AlphaFoldDB" id="A0A8T0WYR9"/>
<protein>
    <submittedName>
        <fullName evidence="2">Uncharacterized protein</fullName>
    </submittedName>
</protein>
<sequence length="384" mass="41194">MIKPTRGPSPATRVVEVGREADVWARGIKRGAAAEGEERRRPRRARAGAAMADKPSRALVLYAAGHAALLTPPTGSAAAGSHLDAFASRASCGFLTLRSPPASPPTTGAEENSSTILELAQLLDVYDHLYPGKNAETGLEVAQVDPQELVVPKLSERFMGLRAAMVTNCPRISSFAANLGFHVFQTNDFAAQSGSSSVTKEAGVINRAFGLLGFSDGNVQEASEFDLVFMHVAMENTSSKLGKLGMKADLNRLEKLVGTIMEAAPIGSAIASRIHVSLILSYGSASGNKDEFSISTSSAETDSDLNLLRPRQSCTMKAGHALEDVRLHHPILLAQWQEGVTRVDLVKEFSFEEFMKRGGNLAMLAERFLPEVAFKLWKAPKYGA</sequence>
<proteinExistence type="predicted"/>
<dbReference type="PANTHER" id="PTHR35506:SF1">
    <property type="entry name" value="OS02G0135600 PROTEIN"/>
    <property type="match status" value="1"/>
</dbReference>
<gene>
    <name evidence="2" type="ORF">PVAP13_1NG033600</name>
</gene>
<accession>A0A8T0WYR9</accession>
<comment type="caution">
    <text evidence="2">The sequence shown here is derived from an EMBL/GenBank/DDBJ whole genome shotgun (WGS) entry which is preliminary data.</text>
</comment>
<organism evidence="2 3">
    <name type="scientific">Panicum virgatum</name>
    <name type="common">Blackwell switchgrass</name>
    <dbReference type="NCBI Taxonomy" id="38727"/>
    <lineage>
        <taxon>Eukaryota</taxon>
        <taxon>Viridiplantae</taxon>
        <taxon>Streptophyta</taxon>
        <taxon>Embryophyta</taxon>
        <taxon>Tracheophyta</taxon>
        <taxon>Spermatophyta</taxon>
        <taxon>Magnoliopsida</taxon>
        <taxon>Liliopsida</taxon>
        <taxon>Poales</taxon>
        <taxon>Poaceae</taxon>
        <taxon>PACMAD clade</taxon>
        <taxon>Panicoideae</taxon>
        <taxon>Panicodae</taxon>
        <taxon>Paniceae</taxon>
        <taxon>Panicinae</taxon>
        <taxon>Panicum</taxon>
        <taxon>Panicum sect. Hiantes</taxon>
    </lineage>
</organism>
<dbReference type="Proteomes" id="UP000823388">
    <property type="component" value="Chromosome 1N"/>
</dbReference>
<keyword evidence="3" id="KW-1185">Reference proteome</keyword>
<evidence type="ECO:0000313" key="2">
    <source>
        <dbReference type="EMBL" id="KAG2648369.1"/>
    </source>
</evidence>
<feature type="region of interest" description="Disordered" evidence="1">
    <location>
        <begin position="31"/>
        <end position="50"/>
    </location>
</feature>